<dbReference type="Proteomes" id="UP000178448">
    <property type="component" value="Unassembled WGS sequence"/>
</dbReference>
<sequence>MTHQERPVFGTEVSEIETAPVAVREAADVLSRARFDLYDPLRSPGDERGSHQFLTPSDYRQNLRLIPLSPDSRVVIVTLESDADQLDISETDGGNGLVLSMKAGEGSDGKILERTIDLESLSVITDSDPFGDVCQAICTATVSYQYPMIKLNRSAGADLVLLPYPYSILFPVPELEHYGIVNVTGTPTSFEPG</sequence>
<evidence type="ECO:0000313" key="1">
    <source>
        <dbReference type="EMBL" id="OGG02526.1"/>
    </source>
</evidence>
<gene>
    <name evidence="1" type="ORF">A2Z33_01875</name>
</gene>
<comment type="caution">
    <text evidence="1">The sequence shown here is derived from an EMBL/GenBank/DDBJ whole genome shotgun (WGS) entry which is preliminary data.</text>
</comment>
<dbReference type="STRING" id="1798374.A2Z33_01875"/>
<protein>
    <submittedName>
        <fullName evidence="1">Uncharacterized protein</fullName>
    </submittedName>
</protein>
<evidence type="ECO:0000313" key="2">
    <source>
        <dbReference type="Proteomes" id="UP000178448"/>
    </source>
</evidence>
<dbReference type="AlphaFoldDB" id="A0A1F5YQX7"/>
<reference evidence="1 2" key="1">
    <citation type="journal article" date="2016" name="Nat. Commun.">
        <title>Thousands of microbial genomes shed light on interconnected biogeochemical processes in an aquifer system.</title>
        <authorList>
            <person name="Anantharaman K."/>
            <person name="Brown C.T."/>
            <person name="Hug L.A."/>
            <person name="Sharon I."/>
            <person name="Castelle C.J."/>
            <person name="Probst A.J."/>
            <person name="Thomas B.C."/>
            <person name="Singh A."/>
            <person name="Wilkins M.J."/>
            <person name="Karaoz U."/>
            <person name="Brodie E.L."/>
            <person name="Williams K.H."/>
            <person name="Hubbard S.S."/>
            <person name="Banfield J.F."/>
        </authorList>
    </citation>
    <scope>NUCLEOTIDE SEQUENCE [LARGE SCALE GENOMIC DNA]</scope>
</reference>
<proteinExistence type="predicted"/>
<organism evidence="1 2">
    <name type="scientific">Candidatus Gottesmanbacteria bacterium RBG_16_52_11</name>
    <dbReference type="NCBI Taxonomy" id="1798374"/>
    <lineage>
        <taxon>Bacteria</taxon>
        <taxon>Candidatus Gottesmaniibacteriota</taxon>
    </lineage>
</organism>
<dbReference type="EMBL" id="MFJD01000007">
    <property type="protein sequence ID" value="OGG02526.1"/>
    <property type="molecule type" value="Genomic_DNA"/>
</dbReference>
<name>A0A1F5YQX7_9BACT</name>
<accession>A0A1F5YQX7</accession>